<evidence type="ECO:0000256" key="1">
    <source>
        <dbReference type="ARBA" id="ARBA00010932"/>
    </source>
</evidence>
<reference evidence="3" key="1">
    <citation type="submission" date="2020-10" db="EMBL/GenBank/DDBJ databases">
        <title>Catharus ustulatus (Swainson's thrush) genome, bCatUst1, primary haplotype v2.</title>
        <authorList>
            <person name="Delmore K."/>
            <person name="Vafadar M."/>
            <person name="Formenti G."/>
            <person name="Chow W."/>
            <person name="Pelan S."/>
            <person name="Howe K."/>
            <person name="Rhie A."/>
            <person name="Mountcastle J."/>
            <person name="Haase B."/>
            <person name="Fedrigo O."/>
            <person name="Jarvis E.D."/>
        </authorList>
    </citation>
    <scope>NUCLEOTIDE SEQUENCE [LARGE SCALE GENOMIC DNA]</scope>
</reference>
<dbReference type="AlphaFoldDB" id="A0A8C3U1D7"/>
<dbReference type="PANTHER" id="PTHR31545">
    <property type="entry name" value="SEEDY PROTEIN A/C FAMILY MEMBER"/>
    <property type="match status" value="1"/>
</dbReference>
<keyword evidence="2" id="KW-0131">Cell cycle</keyword>
<reference evidence="3" key="2">
    <citation type="submission" date="2025-08" db="UniProtKB">
        <authorList>
            <consortium name="Ensembl"/>
        </authorList>
    </citation>
    <scope>IDENTIFICATION</scope>
</reference>
<dbReference type="Ensembl" id="ENSCUST00005009320.1">
    <property type="protein sequence ID" value="ENSCUSP00005008950.1"/>
    <property type="gene ID" value="ENSCUSG00005005674.1"/>
</dbReference>
<keyword evidence="4" id="KW-1185">Reference proteome</keyword>
<name>A0A8C3U1D7_CATUS</name>
<evidence type="ECO:0000256" key="2">
    <source>
        <dbReference type="ARBA" id="ARBA00023306"/>
    </source>
</evidence>
<evidence type="ECO:0000313" key="4">
    <source>
        <dbReference type="Proteomes" id="UP000694563"/>
    </source>
</evidence>
<dbReference type="InterPro" id="IPR052316">
    <property type="entry name" value="Speedy-Ringo_regulator"/>
</dbReference>
<accession>A0A8C3U1D7</accession>
<evidence type="ECO:0000313" key="3">
    <source>
        <dbReference type="Ensembl" id="ENSCUSP00005008950.1"/>
    </source>
</evidence>
<reference evidence="3" key="3">
    <citation type="submission" date="2025-09" db="UniProtKB">
        <authorList>
            <consortium name="Ensembl"/>
        </authorList>
    </citation>
    <scope>IDENTIFICATION</scope>
</reference>
<sequence>MKHNLVCQTPPTVTVHVKSSASRSHQQKNLIRLKRPAFKDHQENCEKGVPSQKYKCPKGPCLVIQHMNELTEQNYLLAMTFVYFKRANFTPREHTRINFFAALYLANTVEEDNEEAKYEIFPWALGKAWRKLFPDFLKLRDQLWSRIDYRAIVSRRCCEEVMAIAPTHYIWQRERSVHHSGALRNYDDLVQLPRGPSATPTDCQLCGKKGRFVRLGLSSSSSSTDTWEMMELHSSQKLKDTFSTEKMLIDSPYKAQGMV</sequence>
<dbReference type="GO" id="GO:0019901">
    <property type="term" value="F:protein kinase binding"/>
    <property type="evidence" value="ECO:0007669"/>
    <property type="project" value="InterPro"/>
</dbReference>
<dbReference type="Proteomes" id="UP000694563">
    <property type="component" value="Chromosome 3"/>
</dbReference>
<dbReference type="InterPro" id="IPR020984">
    <property type="entry name" value="Speedy"/>
</dbReference>
<comment type="similarity">
    <text evidence="1">Belongs to the Speedy/Ringo family.</text>
</comment>
<dbReference type="PANTHER" id="PTHR31545:SF4">
    <property type="entry name" value="SPEEDY PROTEIN A"/>
    <property type="match status" value="1"/>
</dbReference>
<protein>
    <submittedName>
        <fullName evidence="3">Speedy/RINGO cell cycle regulator family member A</fullName>
    </submittedName>
</protein>
<proteinExistence type="inferred from homology"/>
<organism evidence="3 4">
    <name type="scientific">Catharus ustulatus</name>
    <name type="common">Russet-backed thrush</name>
    <name type="synonym">Hylocichla ustulatus</name>
    <dbReference type="NCBI Taxonomy" id="91951"/>
    <lineage>
        <taxon>Eukaryota</taxon>
        <taxon>Metazoa</taxon>
        <taxon>Chordata</taxon>
        <taxon>Craniata</taxon>
        <taxon>Vertebrata</taxon>
        <taxon>Euteleostomi</taxon>
        <taxon>Archelosauria</taxon>
        <taxon>Archosauria</taxon>
        <taxon>Dinosauria</taxon>
        <taxon>Saurischia</taxon>
        <taxon>Theropoda</taxon>
        <taxon>Coelurosauria</taxon>
        <taxon>Aves</taxon>
        <taxon>Neognathae</taxon>
        <taxon>Neoaves</taxon>
        <taxon>Telluraves</taxon>
        <taxon>Australaves</taxon>
        <taxon>Passeriformes</taxon>
        <taxon>Turdidae</taxon>
        <taxon>Catharus</taxon>
    </lineage>
</organism>
<dbReference type="Pfam" id="PF11357">
    <property type="entry name" value="Spy1"/>
    <property type="match status" value="1"/>
</dbReference>